<keyword evidence="4" id="KW-0320">Glycogen biosynthesis</keyword>
<dbReference type="InterPro" id="IPR011004">
    <property type="entry name" value="Trimer_LpxA-like_sf"/>
</dbReference>
<comment type="caution">
    <text evidence="7">The sequence shown here is derived from an EMBL/GenBank/DDBJ whole genome shotgun (WGS) entry which is preliminary data.</text>
</comment>
<dbReference type="InterPro" id="IPR029044">
    <property type="entry name" value="Nucleotide-diphossugar_trans"/>
</dbReference>
<evidence type="ECO:0000256" key="4">
    <source>
        <dbReference type="ARBA" id="ARBA00023056"/>
    </source>
</evidence>
<gene>
    <name evidence="7" type="ORF">C8046_16845</name>
</gene>
<keyword evidence="2" id="KW-0808">Transferase</keyword>
<dbReference type="SUPFAM" id="SSF53448">
    <property type="entry name" value="Nucleotide-diphospho-sugar transferases"/>
    <property type="match status" value="1"/>
</dbReference>
<dbReference type="SUPFAM" id="SSF51161">
    <property type="entry name" value="Trimeric LpxA-like enzymes"/>
    <property type="match status" value="1"/>
</dbReference>
<keyword evidence="8" id="KW-1185">Reference proteome</keyword>
<reference evidence="7 8" key="1">
    <citation type="submission" date="2018-03" db="EMBL/GenBank/DDBJ databases">
        <title>Genome assembly of novel Miniimonas species PCH200.</title>
        <authorList>
            <person name="Thakur V."/>
            <person name="Kumar V."/>
            <person name="Singh D."/>
        </authorList>
    </citation>
    <scope>NUCLEOTIDE SEQUENCE [LARGE SCALE GENOMIC DNA]</scope>
    <source>
        <strain evidence="7 8">PCH200</strain>
    </source>
</reference>
<dbReference type="OrthoDB" id="9801810at2"/>
<evidence type="ECO:0000313" key="7">
    <source>
        <dbReference type="EMBL" id="PWD52624.1"/>
    </source>
</evidence>
<evidence type="ECO:0000259" key="5">
    <source>
        <dbReference type="Pfam" id="PF00483"/>
    </source>
</evidence>
<dbReference type="InterPro" id="IPR056818">
    <property type="entry name" value="GlmU/GlgC-like_hexapep"/>
</dbReference>
<dbReference type="PANTHER" id="PTHR43523">
    <property type="entry name" value="GLUCOSE-1-PHOSPHATE ADENYLYLTRANSFERASE-RELATED"/>
    <property type="match status" value="1"/>
</dbReference>
<comment type="similarity">
    <text evidence="1">Belongs to the bacterial/plant glucose-1-phosphate adenylyltransferase family.</text>
</comment>
<dbReference type="InterPro" id="IPR011831">
    <property type="entry name" value="ADP-Glc_PPase"/>
</dbReference>
<evidence type="ECO:0000256" key="1">
    <source>
        <dbReference type="ARBA" id="ARBA00010443"/>
    </source>
</evidence>
<feature type="domain" description="Glucose-1-phosphate adenylyltransferase/Bifunctional protein GlmU-like C-terminal hexapeptide" evidence="6">
    <location>
        <begin position="281"/>
        <end position="353"/>
    </location>
</feature>
<evidence type="ECO:0000259" key="6">
    <source>
        <dbReference type="Pfam" id="PF24894"/>
    </source>
</evidence>
<dbReference type="PANTHER" id="PTHR43523:SF2">
    <property type="entry name" value="GLUCOSE-1-PHOSPHATE ADENYLYLTRANSFERASE"/>
    <property type="match status" value="1"/>
</dbReference>
<organism evidence="7 8">
    <name type="scientific">Serinibacter arcticus</name>
    <dbReference type="NCBI Taxonomy" id="1655435"/>
    <lineage>
        <taxon>Bacteria</taxon>
        <taxon>Bacillati</taxon>
        <taxon>Actinomycetota</taxon>
        <taxon>Actinomycetes</taxon>
        <taxon>Micrococcales</taxon>
        <taxon>Beutenbergiaceae</taxon>
        <taxon>Serinibacter</taxon>
    </lineage>
</organism>
<proteinExistence type="inferred from homology"/>
<protein>
    <submittedName>
        <fullName evidence="7">Glucose-1-phosphate adenylyltransferase</fullName>
    </submittedName>
</protein>
<dbReference type="InterPro" id="IPR005835">
    <property type="entry name" value="NTP_transferase_dom"/>
</dbReference>
<name>A0A2U2A063_9MICO</name>
<dbReference type="GO" id="GO:0008878">
    <property type="term" value="F:glucose-1-phosphate adenylyltransferase activity"/>
    <property type="evidence" value="ECO:0007669"/>
    <property type="project" value="InterPro"/>
</dbReference>
<evidence type="ECO:0000313" key="8">
    <source>
        <dbReference type="Proteomes" id="UP000245166"/>
    </source>
</evidence>
<feature type="domain" description="Nucleotidyl transferase" evidence="5">
    <location>
        <begin position="9"/>
        <end position="257"/>
    </location>
</feature>
<accession>A0A2U2A063</accession>
<keyword evidence="3 7" id="KW-0548">Nucleotidyltransferase</keyword>
<sequence>MRPPRTLCLILAGGQGSRLGALTEHRVKPALRVAGSYRLIDTALSTVVNSGLDDVWIAEQYLPHSLNDHLANGGPWDLDRVNGGLRILAPFEGGPGEGMAQGNSDTLWRHRERLAEFDAECIVVLSADHLYTLDLLTVLQTHVASDAELTLVTTRTDEDPSSYGVVQVDDDGRVASYDYKPEDPAGNLVAAEVLCFDATLLVDALEELAEREGGLGDYGDDLVPWFVDRGRTVEHRLEGYWMDMGTPETYWRAHMHLVDGEGARFDDPQHPIRSAQPQLPPARVVDGAVVVDSLLAAGCQVAGEVRRSVIGPGVVVEAGAVVEESVLLDDVRVAPGVRLRRCVVDDGVQLTEPRVHGDGVGVTVLGPDDAAGSAVS</sequence>
<dbReference type="Pfam" id="PF24894">
    <property type="entry name" value="Hexapep_GlmU"/>
    <property type="match status" value="1"/>
</dbReference>
<dbReference type="Gene3D" id="3.90.550.10">
    <property type="entry name" value="Spore Coat Polysaccharide Biosynthesis Protein SpsA, Chain A"/>
    <property type="match status" value="1"/>
</dbReference>
<dbReference type="CDD" id="cd02508">
    <property type="entry name" value="ADP_Glucose_PP"/>
    <property type="match status" value="1"/>
</dbReference>
<dbReference type="Proteomes" id="UP000245166">
    <property type="component" value="Unassembled WGS sequence"/>
</dbReference>
<evidence type="ECO:0000256" key="2">
    <source>
        <dbReference type="ARBA" id="ARBA00022679"/>
    </source>
</evidence>
<dbReference type="GO" id="GO:0005978">
    <property type="term" value="P:glycogen biosynthetic process"/>
    <property type="evidence" value="ECO:0007669"/>
    <property type="project" value="UniProtKB-KW"/>
</dbReference>
<dbReference type="EMBL" id="PYHR01000002">
    <property type="protein sequence ID" value="PWD52624.1"/>
    <property type="molecule type" value="Genomic_DNA"/>
</dbReference>
<dbReference type="Gene3D" id="2.160.10.10">
    <property type="entry name" value="Hexapeptide repeat proteins"/>
    <property type="match status" value="1"/>
</dbReference>
<dbReference type="Pfam" id="PF00483">
    <property type="entry name" value="NTP_transferase"/>
    <property type="match status" value="1"/>
</dbReference>
<evidence type="ECO:0000256" key="3">
    <source>
        <dbReference type="ARBA" id="ARBA00022695"/>
    </source>
</evidence>
<dbReference type="AlphaFoldDB" id="A0A2U2A063"/>